<dbReference type="SUPFAM" id="SSF50353">
    <property type="entry name" value="Cytokine"/>
    <property type="match status" value="1"/>
</dbReference>
<evidence type="ECO:0000256" key="5">
    <source>
        <dbReference type="ARBA" id="ARBA00022792"/>
    </source>
</evidence>
<keyword evidence="4" id="KW-0677">Repeat</keyword>
<evidence type="ECO:0000256" key="8">
    <source>
        <dbReference type="ARBA" id="ARBA00023128"/>
    </source>
</evidence>
<evidence type="ECO:0000313" key="13">
    <source>
        <dbReference type="Proteomes" id="UP000078541"/>
    </source>
</evidence>
<feature type="region of interest" description="Disordered" evidence="10">
    <location>
        <begin position="1021"/>
        <end position="1058"/>
    </location>
</feature>
<feature type="compositionally biased region" description="Basic residues" evidence="10">
    <location>
        <begin position="100"/>
        <end position="115"/>
    </location>
</feature>
<dbReference type="PROSITE" id="PS00018">
    <property type="entry name" value="EF_HAND_1"/>
    <property type="match status" value="1"/>
</dbReference>
<comment type="subcellular location">
    <subcellularLocation>
        <location evidence="1">Mitochondrion inner membrane</location>
    </subcellularLocation>
    <subcellularLocation>
        <location evidence="2">Mitochondrion intermembrane space</location>
    </subcellularLocation>
</comment>
<evidence type="ECO:0000256" key="7">
    <source>
        <dbReference type="ARBA" id="ARBA00022946"/>
    </source>
</evidence>
<evidence type="ECO:0000313" key="12">
    <source>
        <dbReference type="EMBL" id="KYN32813.1"/>
    </source>
</evidence>
<reference evidence="12 13" key="1">
    <citation type="submission" date="2016-03" db="EMBL/GenBank/DDBJ databases">
        <title>Trachymyrmex septentrionalis WGS genome.</title>
        <authorList>
            <person name="Nygaard S."/>
            <person name="Hu H."/>
            <person name="Boomsma J."/>
            <person name="Zhang G."/>
        </authorList>
    </citation>
    <scope>NUCLEOTIDE SEQUENCE [LARGE SCALE GENOMIC DNA]</scope>
    <source>
        <strain evidence="12">Tsep2-gDNA-1</strain>
        <tissue evidence="12">Whole body</tissue>
    </source>
</reference>
<sequence>MECLFKEDIFDGNYNTYSSIRWSTANKTLYLALNRYGQPRRVQAKGHNLGKLSLYARVLTRPVDTQNDTKHKLRHHGNSHRQVDICPPILSQEKDGRDRFRCRKRKKRKKRKRRCKSGEQPGPQCQGPEEPIAKSVTDIVEASSEIISASSNTPESKRSCEGAASEEACRRQALSVPAKKRKSSKYNTIDNKKKTNNFFFAQTIHLTITQQYLRPKVVHALKLRKREDDLHKAVKLTTRERRFIKFASVAYDGQLYMTPQDFLDSVIDAEPRPRLKRRVLTDQELEVMRNSTSSLRHGNTHMFRNLRDKGIISYTEYLFLLSILTKPKTGFQIAFNMFDTDGNERVDKTEFLVIRRLLGGSLKERDLDEPTKRALRAIITPSEENLGKAKLRKTHPNKSNEIVTNSYMEKIFSHAWRGRHGCETKEELEQLQERQRTPEEIQGQFIDDDQGLQRRHAVDTTLMIHFFGKDGTNELRYNDFKHFMENLQHEILELEFHEFSKGHNTINELDFAKILLRYTYLEPNEYDKYLDRMVDRADLHIGITFEEFRRFYQFLNSLDDFSIAMRMYTLADHPISKDEFQRAVKICTGTMLSTHIIDTVFALFDVDGDGQLSYKEFIAIMKDRLHRGFKMIYEEEKNDTFINENRNNNDLLYNDTLYQKTSSMSLMQNKVLTKKPFTGQSCQPMGEKKSMSNQLLKSKKEQCNGDLDSKNNMKKMTVINDIVPVEEKTFSLEATPPFLIQPHVNPKATSSLLSQEKSPDYVPCKPANHTTAIEPKCNKSPSEYKAPSGAISKLCTPRRKAPYTGMPSSIKYAIMQPQVLHSNAKSFYESTLWRKEKEICLSRMGRNSKEYSEDSLLSQQTICCNTSITDDDKVQYSTPHVKNADTTYIIGIEKGNYTEDNKESLKNVSDSISANISITSNQSIQNLKNALDRATEIISSTTPSKVNLSNVQECKAIFENLYGTKYNDNHEIKVIEKSTSSNSNFLDLSMDEVKNIKTVNEATGEHEQIFNQAFMDSKTLSSTTTKTSIESETSQNQQSTKKTDQSKIRFANRDTSTPQKIRVDEREYVNIRPMNSVILKDSPRRRSLPAKLNNLTTYASPRTVLNKKNIQGNQYTTEDMYIDDEFGSKLNYNLILLNDSIILSDDDESLPQTTEL</sequence>
<evidence type="ECO:0000256" key="2">
    <source>
        <dbReference type="ARBA" id="ARBA00004569"/>
    </source>
</evidence>
<keyword evidence="5" id="KW-0999">Mitochondrion inner membrane</keyword>
<dbReference type="GO" id="GO:0005758">
    <property type="term" value="C:mitochondrial intermembrane space"/>
    <property type="evidence" value="ECO:0007669"/>
    <property type="project" value="UniProtKB-SubCell"/>
</dbReference>
<dbReference type="InterPro" id="IPR002209">
    <property type="entry name" value="Fibroblast_GF_fam"/>
</dbReference>
<keyword evidence="9" id="KW-0472">Membrane</keyword>
<name>A0A195EX60_9HYME</name>
<dbReference type="GO" id="GO:0008083">
    <property type="term" value="F:growth factor activity"/>
    <property type="evidence" value="ECO:0007669"/>
    <property type="project" value="InterPro"/>
</dbReference>
<dbReference type="PANTHER" id="PTHR12294:SF13">
    <property type="entry name" value="MITOCHONDRIAL CALCIUM UPTAKE 3, ISOFORM D"/>
    <property type="match status" value="1"/>
</dbReference>
<feature type="region of interest" description="Disordered" evidence="10">
    <location>
        <begin position="145"/>
        <end position="164"/>
    </location>
</feature>
<keyword evidence="8" id="KW-0496">Mitochondrion</keyword>
<evidence type="ECO:0000256" key="6">
    <source>
        <dbReference type="ARBA" id="ARBA00022837"/>
    </source>
</evidence>
<dbReference type="STRING" id="34720.A0A195EX60"/>
<dbReference type="GO" id="GO:1990246">
    <property type="term" value="C:uniplex complex"/>
    <property type="evidence" value="ECO:0007669"/>
    <property type="project" value="TreeGrafter"/>
</dbReference>
<evidence type="ECO:0000256" key="4">
    <source>
        <dbReference type="ARBA" id="ARBA00022737"/>
    </source>
</evidence>
<protein>
    <submittedName>
        <fullName evidence="12">EF-hand domain-containing family member A2</fullName>
    </submittedName>
</protein>
<dbReference type="GO" id="GO:0051560">
    <property type="term" value="P:mitochondrial calcium ion homeostasis"/>
    <property type="evidence" value="ECO:0007669"/>
    <property type="project" value="TreeGrafter"/>
</dbReference>
<evidence type="ECO:0000256" key="10">
    <source>
        <dbReference type="SAM" id="MobiDB-lite"/>
    </source>
</evidence>
<feature type="region of interest" description="Disordered" evidence="10">
    <location>
        <begin position="65"/>
        <end position="131"/>
    </location>
</feature>
<dbReference type="EMBL" id="KQ981931">
    <property type="protein sequence ID" value="KYN32813.1"/>
    <property type="molecule type" value="Genomic_DNA"/>
</dbReference>
<dbReference type="Pfam" id="PF00167">
    <property type="entry name" value="FGF"/>
    <property type="match status" value="1"/>
</dbReference>
<dbReference type="InterPro" id="IPR018247">
    <property type="entry name" value="EF_Hand_1_Ca_BS"/>
</dbReference>
<dbReference type="GO" id="GO:0005509">
    <property type="term" value="F:calcium ion binding"/>
    <property type="evidence" value="ECO:0007669"/>
    <property type="project" value="InterPro"/>
</dbReference>
<dbReference type="CDD" id="cd15900">
    <property type="entry name" value="EFh_MICU"/>
    <property type="match status" value="1"/>
</dbReference>
<feature type="domain" description="EF-hand" evidence="11">
    <location>
        <begin position="592"/>
        <end position="627"/>
    </location>
</feature>
<dbReference type="SUPFAM" id="SSF47473">
    <property type="entry name" value="EF-hand"/>
    <property type="match status" value="2"/>
</dbReference>
<dbReference type="InterPro" id="IPR008996">
    <property type="entry name" value="IL1/FGF"/>
</dbReference>
<proteinExistence type="inferred from homology"/>
<dbReference type="Gene3D" id="2.80.10.50">
    <property type="match status" value="1"/>
</dbReference>
<organism evidence="12 13">
    <name type="scientific">Trachymyrmex septentrionalis</name>
    <dbReference type="NCBI Taxonomy" id="34720"/>
    <lineage>
        <taxon>Eukaryota</taxon>
        <taxon>Metazoa</taxon>
        <taxon>Ecdysozoa</taxon>
        <taxon>Arthropoda</taxon>
        <taxon>Hexapoda</taxon>
        <taxon>Insecta</taxon>
        <taxon>Pterygota</taxon>
        <taxon>Neoptera</taxon>
        <taxon>Endopterygota</taxon>
        <taxon>Hymenoptera</taxon>
        <taxon>Apocrita</taxon>
        <taxon>Aculeata</taxon>
        <taxon>Formicoidea</taxon>
        <taxon>Formicidae</taxon>
        <taxon>Myrmicinae</taxon>
        <taxon>Trachymyrmex</taxon>
    </lineage>
</organism>
<feature type="compositionally biased region" description="Low complexity" evidence="10">
    <location>
        <begin position="1021"/>
        <end position="1034"/>
    </location>
</feature>
<keyword evidence="7" id="KW-0809">Transit peptide</keyword>
<accession>A0A195EX60</accession>
<dbReference type="GO" id="GO:0036444">
    <property type="term" value="P:calcium import into the mitochondrion"/>
    <property type="evidence" value="ECO:0007669"/>
    <property type="project" value="TreeGrafter"/>
</dbReference>
<dbReference type="InterPro" id="IPR039800">
    <property type="entry name" value="MICU1/2/3"/>
</dbReference>
<dbReference type="PROSITE" id="PS50222">
    <property type="entry name" value="EF_HAND_2"/>
    <property type="match status" value="2"/>
</dbReference>
<dbReference type="Proteomes" id="UP000078541">
    <property type="component" value="Unassembled WGS sequence"/>
</dbReference>
<dbReference type="AlphaFoldDB" id="A0A195EX60"/>
<dbReference type="PANTHER" id="PTHR12294">
    <property type="entry name" value="EF HAND DOMAIN FAMILY A1,A2-RELATED"/>
    <property type="match status" value="1"/>
</dbReference>
<evidence type="ECO:0000259" key="11">
    <source>
        <dbReference type="PROSITE" id="PS50222"/>
    </source>
</evidence>
<keyword evidence="6" id="KW-0106">Calcium</keyword>
<feature type="domain" description="EF-hand" evidence="11">
    <location>
        <begin position="326"/>
        <end position="361"/>
    </location>
</feature>
<comment type="similarity">
    <text evidence="3">Belongs to the heparin-binding growth factors family.</text>
</comment>
<dbReference type="Gene3D" id="1.10.238.10">
    <property type="entry name" value="EF-hand"/>
    <property type="match status" value="2"/>
</dbReference>
<keyword evidence="13" id="KW-1185">Reference proteome</keyword>
<feature type="compositionally biased region" description="Low complexity" evidence="10">
    <location>
        <begin position="118"/>
        <end position="130"/>
    </location>
</feature>
<dbReference type="InterPro" id="IPR002048">
    <property type="entry name" value="EF_hand_dom"/>
</dbReference>
<gene>
    <name evidence="12" type="ORF">ALC56_12878</name>
</gene>
<evidence type="ECO:0000256" key="3">
    <source>
        <dbReference type="ARBA" id="ARBA00007936"/>
    </source>
</evidence>
<dbReference type="SMART" id="SM00054">
    <property type="entry name" value="EFh"/>
    <property type="match status" value="3"/>
</dbReference>
<evidence type="ECO:0000256" key="1">
    <source>
        <dbReference type="ARBA" id="ARBA00004273"/>
    </source>
</evidence>
<evidence type="ECO:0000256" key="9">
    <source>
        <dbReference type="ARBA" id="ARBA00023136"/>
    </source>
</evidence>
<dbReference type="InterPro" id="IPR011992">
    <property type="entry name" value="EF-hand-dom_pair"/>
</dbReference>
<dbReference type="Pfam" id="PF13499">
    <property type="entry name" value="EF-hand_7"/>
    <property type="match status" value="1"/>
</dbReference>